<dbReference type="Proteomes" id="UP000790709">
    <property type="component" value="Unassembled WGS sequence"/>
</dbReference>
<name>A0ACB8BCD7_9AGAM</name>
<comment type="caution">
    <text evidence="1">The sequence shown here is derived from an EMBL/GenBank/DDBJ whole genome shotgun (WGS) entry which is preliminary data.</text>
</comment>
<keyword evidence="2" id="KW-1185">Reference proteome</keyword>
<reference evidence="1" key="1">
    <citation type="journal article" date="2021" name="New Phytol.">
        <title>Evolutionary innovations through gain and loss of genes in the ectomycorrhizal Boletales.</title>
        <authorList>
            <person name="Wu G."/>
            <person name="Miyauchi S."/>
            <person name="Morin E."/>
            <person name="Kuo A."/>
            <person name="Drula E."/>
            <person name="Varga T."/>
            <person name="Kohler A."/>
            <person name="Feng B."/>
            <person name="Cao Y."/>
            <person name="Lipzen A."/>
            <person name="Daum C."/>
            <person name="Hundley H."/>
            <person name="Pangilinan J."/>
            <person name="Johnson J."/>
            <person name="Barry K."/>
            <person name="LaButti K."/>
            <person name="Ng V."/>
            <person name="Ahrendt S."/>
            <person name="Min B."/>
            <person name="Choi I.G."/>
            <person name="Park H."/>
            <person name="Plett J.M."/>
            <person name="Magnuson J."/>
            <person name="Spatafora J.W."/>
            <person name="Nagy L.G."/>
            <person name="Henrissat B."/>
            <person name="Grigoriev I.V."/>
            <person name="Yang Z.L."/>
            <person name="Xu J."/>
            <person name="Martin F.M."/>
        </authorList>
    </citation>
    <scope>NUCLEOTIDE SEQUENCE</scope>
    <source>
        <strain evidence="1">KUC20120723A-06</strain>
    </source>
</reference>
<accession>A0ACB8BCD7</accession>
<protein>
    <submittedName>
        <fullName evidence="1">Uncharacterized protein</fullName>
    </submittedName>
</protein>
<evidence type="ECO:0000313" key="1">
    <source>
        <dbReference type="EMBL" id="KAH7923380.1"/>
    </source>
</evidence>
<organism evidence="1 2">
    <name type="scientific">Leucogyrophana mollusca</name>
    <dbReference type="NCBI Taxonomy" id="85980"/>
    <lineage>
        <taxon>Eukaryota</taxon>
        <taxon>Fungi</taxon>
        <taxon>Dikarya</taxon>
        <taxon>Basidiomycota</taxon>
        <taxon>Agaricomycotina</taxon>
        <taxon>Agaricomycetes</taxon>
        <taxon>Agaricomycetidae</taxon>
        <taxon>Boletales</taxon>
        <taxon>Boletales incertae sedis</taxon>
        <taxon>Leucogyrophana</taxon>
    </lineage>
</organism>
<sequence length="176" mass="19434">MKQVEVEVMSSLRAGNQVYSWLGGLPANSPHVCHSAQVYVVCKFGRDLSASMIFAIRQIDPIYHLVDKCTRLFRRDLPESRGSRSRATNGTVPVRWLQMGPPFPSKMQGRSRLDRPIARPDTSRSTSGCQYWSPDVSAAGASFPKVALTPRMVSGGKDNFHKNICAHKGHNLTHGG</sequence>
<gene>
    <name evidence="1" type="ORF">BV22DRAFT_1036393</name>
</gene>
<dbReference type="EMBL" id="MU266454">
    <property type="protein sequence ID" value="KAH7923380.1"/>
    <property type="molecule type" value="Genomic_DNA"/>
</dbReference>
<evidence type="ECO:0000313" key="2">
    <source>
        <dbReference type="Proteomes" id="UP000790709"/>
    </source>
</evidence>
<proteinExistence type="predicted"/>